<dbReference type="InterPro" id="IPR023913">
    <property type="entry name" value="MftC"/>
</dbReference>
<keyword evidence="2" id="KW-0004">4Fe-4S</keyword>
<dbReference type="PANTHER" id="PTHR11228:SF7">
    <property type="entry name" value="PQQA PEPTIDE CYCLASE"/>
    <property type="match status" value="1"/>
</dbReference>
<dbReference type="InterPro" id="IPR013785">
    <property type="entry name" value="Aldolase_TIM"/>
</dbReference>
<feature type="domain" description="Radical SAM core" evidence="9">
    <location>
        <begin position="16"/>
        <end position="226"/>
    </location>
</feature>
<dbReference type="CDD" id="cd21123">
    <property type="entry name" value="SPASM_MftC-like"/>
    <property type="match status" value="1"/>
</dbReference>
<evidence type="ECO:0000256" key="4">
    <source>
        <dbReference type="ARBA" id="ARBA00022723"/>
    </source>
</evidence>
<dbReference type="SFLD" id="SFLDS00029">
    <property type="entry name" value="Radical_SAM"/>
    <property type="match status" value="1"/>
</dbReference>
<comment type="caution">
    <text evidence="10">The sequence shown here is derived from an EMBL/GenBank/DDBJ whole genome shotgun (WGS) entry which is preliminary data.</text>
</comment>
<dbReference type="NCBIfam" id="TIGR04085">
    <property type="entry name" value="rSAM_more_4Fe4S"/>
    <property type="match status" value="1"/>
</dbReference>
<dbReference type="PROSITE" id="PS51918">
    <property type="entry name" value="RADICAL_SAM"/>
    <property type="match status" value="1"/>
</dbReference>
<comment type="cofactor">
    <cofactor evidence="1">
        <name>[4Fe-4S] cluster</name>
        <dbReference type="ChEBI" id="CHEBI:49883"/>
    </cofactor>
</comment>
<evidence type="ECO:0000256" key="6">
    <source>
        <dbReference type="ARBA" id="ARBA00023014"/>
    </source>
</evidence>
<evidence type="ECO:0000313" key="11">
    <source>
        <dbReference type="Proteomes" id="UP001519325"/>
    </source>
</evidence>
<keyword evidence="7" id="KW-0456">Lyase</keyword>
<dbReference type="PIRSF" id="PIRSF037420">
    <property type="entry name" value="PQQ_syn_pqqE"/>
    <property type="match status" value="1"/>
</dbReference>
<keyword evidence="6" id="KW-0411">Iron-sulfur</keyword>
<keyword evidence="4" id="KW-0479">Metal-binding</keyword>
<dbReference type="Pfam" id="PF13186">
    <property type="entry name" value="SPASM"/>
    <property type="match status" value="1"/>
</dbReference>
<dbReference type="CDD" id="cd01335">
    <property type="entry name" value="Radical_SAM"/>
    <property type="match status" value="1"/>
</dbReference>
<keyword evidence="11" id="KW-1185">Reference proteome</keyword>
<evidence type="ECO:0000313" key="10">
    <source>
        <dbReference type="EMBL" id="MBP2191985.1"/>
    </source>
</evidence>
<dbReference type="Pfam" id="PF04055">
    <property type="entry name" value="Radical_SAM"/>
    <property type="match status" value="1"/>
</dbReference>
<feature type="region of interest" description="Disordered" evidence="8">
    <location>
        <begin position="350"/>
        <end position="369"/>
    </location>
</feature>
<dbReference type="SUPFAM" id="SSF102114">
    <property type="entry name" value="Radical SAM enzymes"/>
    <property type="match status" value="1"/>
</dbReference>
<organism evidence="10 11">
    <name type="scientific">Nocardia goodfellowii</name>
    <dbReference type="NCBI Taxonomy" id="882446"/>
    <lineage>
        <taxon>Bacteria</taxon>
        <taxon>Bacillati</taxon>
        <taxon>Actinomycetota</taxon>
        <taxon>Actinomycetes</taxon>
        <taxon>Mycobacteriales</taxon>
        <taxon>Nocardiaceae</taxon>
        <taxon>Nocardia</taxon>
    </lineage>
</organism>
<evidence type="ECO:0000256" key="5">
    <source>
        <dbReference type="ARBA" id="ARBA00023004"/>
    </source>
</evidence>
<accession>A0ABS4QJV8</accession>
<evidence type="ECO:0000256" key="7">
    <source>
        <dbReference type="ARBA" id="ARBA00023239"/>
    </source>
</evidence>
<dbReference type="Gene3D" id="3.20.20.70">
    <property type="entry name" value="Aldolase class I"/>
    <property type="match status" value="1"/>
</dbReference>
<evidence type="ECO:0000256" key="1">
    <source>
        <dbReference type="ARBA" id="ARBA00001966"/>
    </source>
</evidence>
<dbReference type="InterPro" id="IPR034480">
    <property type="entry name" value="Heme_synthase-like"/>
</dbReference>
<dbReference type="SFLD" id="SFLDG01386">
    <property type="entry name" value="main_SPASM_domain-containing"/>
    <property type="match status" value="1"/>
</dbReference>
<reference evidence="10 11" key="1">
    <citation type="submission" date="2021-03" db="EMBL/GenBank/DDBJ databases">
        <title>Sequencing the genomes of 1000 actinobacteria strains.</title>
        <authorList>
            <person name="Klenk H.-P."/>
        </authorList>
    </citation>
    <scope>NUCLEOTIDE SEQUENCE [LARGE SCALE GENOMIC DNA]</scope>
    <source>
        <strain evidence="10 11">DSM 45516</strain>
    </source>
</reference>
<dbReference type="NCBIfam" id="TIGR03962">
    <property type="entry name" value="mycofact_rSAM"/>
    <property type="match status" value="1"/>
</dbReference>
<evidence type="ECO:0000259" key="9">
    <source>
        <dbReference type="PROSITE" id="PS51918"/>
    </source>
</evidence>
<keyword evidence="5" id="KW-0408">Iron</keyword>
<dbReference type="PANTHER" id="PTHR11228">
    <property type="entry name" value="RADICAL SAM DOMAIN PROTEIN"/>
    <property type="match status" value="1"/>
</dbReference>
<proteinExistence type="predicted"/>
<evidence type="ECO:0000256" key="2">
    <source>
        <dbReference type="ARBA" id="ARBA00022485"/>
    </source>
</evidence>
<name>A0ABS4QJV8_9NOCA</name>
<dbReference type="EMBL" id="JAGGMR010000001">
    <property type="protein sequence ID" value="MBP2191985.1"/>
    <property type="molecule type" value="Genomic_DNA"/>
</dbReference>
<protein>
    <submittedName>
        <fullName evidence="10">Mycofactocin radical SAM maturase</fullName>
    </submittedName>
</protein>
<dbReference type="SFLD" id="SFLDG01067">
    <property type="entry name" value="SPASM/twitch_domain_containing"/>
    <property type="match status" value="1"/>
</dbReference>
<dbReference type="RefSeq" id="WP_245366108.1">
    <property type="nucleotide sequence ID" value="NZ_JAGGMR010000001.1"/>
</dbReference>
<dbReference type="SFLD" id="SFLDG01385">
    <property type="entry name" value="heme_carboxy_lyase_like"/>
    <property type="match status" value="1"/>
</dbReference>
<dbReference type="SFLD" id="SFLDF00316">
    <property type="entry name" value="C-terminal_tyrosine_decarboxyl"/>
    <property type="match status" value="1"/>
</dbReference>
<sequence>MTAAPLSLAEQFQSGLDAPICLTWELTYACNLACVHCLSSSGRRDPRELSTAECLALIDEFERMRVFYVNIGGGEPTVRPDFWEIVDYATAHHVGVKFSTNGIRINPAAAARIAANSYVDVQISLDGASAAVNDAVRGQGSYATAIRAMELLRSASADGFKLSVVMTRHNVDQLDGLLAIADLFDAQLRLTRLRPSGRGADSWDELHLRPEQQRRLYDWLLDHGDQVLTGDSFFHLAAYGQALPGLNLCGAGRVVCLVDPIGDVYACPFAIHDEFKAGNIRSAGGFTSIWRESARFAELRRPQTGGACTSCSAFDSCRGGCMAAKFFTGLPLDGPDPECVRGHGESALRSVDRAGAPRPSQDHSRTGRSVVIGMPGIPARACDENPLAGFGAS</sequence>
<dbReference type="InterPro" id="IPR017200">
    <property type="entry name" value="PqqE-like"/>
</dbReference>
<dbReference type="Proteomes" id="UP001519325">
    <property type="component" value="Unassembled WGS sequence"/>
</dbReference>
<evidence type="ECO:0000256" key="8">
    <source>
        <dbReference type="SAM" id="MobiDB-lite"/>
    </source>
</evidence>
<keyword evidence="3" id="KW-0949">S-adenosyl-L-methionine</keyword>
<evidence type="ECO:0000256" key="3">
    <source>
        <dbReference type="ARBA" id="ARBA00022691"/>
    </source>
</evidence>
<dbReference type="InterPro" id="IPR023885">
    <property type="entry name" value="4Fe4S-binding_SPASM_dom"/>
</dbReference>
<dbReference type="InterPro" id="IPR058240">
    <property type="entry name" value="rSAM_sf"/>
</dbReference>
<gene>
    <name evidence="10" type="ORF">BJ987_004886</name>
</gene>
<dbReference type="InterPro" id="IPR050377">
    <property type="entry name" value="Radical_SAM_PqqE_MftC-like"/>
</dbReference>
<dbReference type="InterPro" id="IPR007197">
    <property type="entry name" value="rSAM"/>
</dbReference>